<dbReference type="InterPro" id="IPR035979">
    <property type="entry name" value="RBD_domain_sf"/>
</dbReference>
<name>A0A2C5XY75_9HYPO</name>
<organism evidence="5 6">
    <name type="scientific">Ophiocordyceps australis</name>
    <dbReference type="NCBI Taxonomy" id="1399860"/>
    <lineage>
        <taxon>Eukaryota</taxon>
        <taxon>Fungi</taxon>
        <taxon>Dikarya</taxon>
        <taxon>Ascomycota</taxon>
        <taxon>Pezizomycotina</taxon>
        <taxon>Sordariomycetes</taxon>
        <taxon>Hypocreomycetidae</taxon>
        <taxon>Hypocreales</taxon>
        <taxon>Ophiocordycipitaceae</taxon>
        <taxon>Ophiocordyceps</taxon>
    </lineage>
</organism>
<accession>A0A2C5XY75</accession>
<evidence type="ECO:0000256" key="3">
    <source>
        <dbReference type="SAM" id="MobiDB-lite"/>
    </source>
</evidence>
<dbReference type="GO" id="GO:0003723">
    <property type="term" value="F:RNA binding"/>
    <property type="evidence" value="ECO:0007669"/>
    <property type="project" value="UniProtKB-UniRule"/>
</dbReference>
<keyword evidence="1 2" id="KW-0694">RNA-binding</keyword>
<feature type="compositionally biased region" description="Pro residues" evidence="3">
    <location>
        <begin position="169"/>
        <end position="185"/>
    </location>
</feature>
<dbReference type="STRING" id="1399860.A0A2C5XY75"/>
<dbReference type="Gene3D" id="3.30.70.330">
    <property type="match status" value="1"/>
</dbReference>
<reference evidence="5 6" key="1">
    <citation type="submission" date="2017-06" db="EMBL/GenBank/DDBJ databases">
        <title>Ant-infecting Ophiocordyceps genomes reveal a high diversity of potential behavioral manipulation genes and a possible major role for enterotoxins.</title>
        <authorList>
            <person name="De Bekker C."/>
            <person name="Evans H.C."/>
            <person name="Brachmann A."/>
            <person name="Hughes D.P."/>
        </authorList>
    </citation>
    <scope>NUCLEOTIDE SEQUENCE [LARGE SCALE GENOMIC DNA]</scope>
    <source>
        <strain evidence="5 6">Map64</strain>
    </source>
</reference>
<feature type="compositionally biased region" description="Low complexity" evidence="3">
    <location>
        <begin position="152"/>
        <end position="168"/>
    </location>
</feature>
<dbReference type="SUPFAM" id="SSF54928">
    <property type="entry name" value="RNA-binding domain, RBD"/>
    <property type="match status" value="1"/>
</dbReference>
<dbReference type="SMART" id="SM00360">
    <property type="entry name" value="RRM"/>
    <property type="match status" value="1"/>
</dbReference>
<feature type="region of interest" description="Disordered" evidence="3">
    <location>
        <begin position="76"/>
        <end position="105"/>
    </location>
</feature>
<evidence type="ECO:0000259" key="4">
    <source>
        <dbReference type="PROSITE" id="PS50102"/>
    </source>
</evidence>
<evidence type="ECO:0000256" key="1">
    <source>
        <dbReference type="ARBA" id="ARBA00022884"/>
    </source>
</evidence>
<dbReference type="EMBL" id="NJET01000165">
    <property type="protein sequence ID" value="PHH60070.1"/>
    <property type="molecule type" value="Genomic_DNA"/>
</dbReference>
<evidence type="ECO:0000256" key="2">
    <source>
        <dbReference type="PROSITE-ProRule" id="PRU00176"/>
    </source>
</evidence>
<sequence>MSKLFIGGLAWHTEEATLRQKFEEFGAVEEAVVVKDRDTGRSRGFGFVRYTQEGDAQNAIATMNNVEFDGRTIRVDKASDNGPRGGYGGGRGGAPGYGGRGGYGPPMSYSMPPGPPYAVPPPQMYAPMNYSRGYPPQHGYAVGPQGYGGPQYGYANPGPQQPSAMHPQQQPPPAHIQQQQPPPPHQGGRGY</sequence>
<dbReference type="Proteomes" id="UP000226192">
    <property type="component" value="Unassembled WGS sequence"/>
</dbReference>
<dbReference type="InterPro" id="IPR052462">
    <property type="entry name" value="SLIRP/GR-RBP-like"/>
</dbReference>
<feature type="region of interest" description="Disordered" evidence="3">
    <location>
        <begin position="120"/>
        <end position="191"/>
    </location>
</feature>
<evidence type="ECO:0000313" key="6">
    <source>
        <dbReference type="Proteomes" id="UP000226192"/>
    </source>
</evidence>
<comment type="caution">
    <text evidence="5">The sequence shown here is derived from an EMBL/GenBank/DDBJ whole genome shotgun (WGS) entry which is preliminary data.</text>
</comment>
<protein>
    <recommendedName>
        <fullName evidence="4">RRM domain-containing protein</fullName>
    </recommendedName>
</protein>
<keyword evidence="6" id="KW-1185">Reference proteome</keyword>
<proteinExistence type="predicted"/>
<evidence type="ECO:0000313" key="5">
    <source>
        <dbReference type="EMBL" id="PHH60070.1"/>
    </source>
</evidence>
<dbReference type="InterPro" id="IPR012677">
    <property type="entry name" value="Nucleotide-bd_a/b_plait_sf"/>
</dbReference>
<dbReference type="Pfam" id="PF00076">
    <property type="entry name" value="RRM_1"/>
    <property type="match status" value="1"/>
</dbReference>
<dbReference type="OrthoDB" id="439808at2759"/>
<feature type="domain" description="RRM" evidence="4">
    <location>
        <begin position="2"/>
        <end position="80"/>
    </location>
</feature>
<dbReference type="PANTHER" id="PTHR48027">
    <property type="entry name" value="HETEROGENEOUS NUCLEAR RIBONUCLEOPROTEIN 87F-RELATED"/>
    <property type="match status" value="1"/>
</dbReference>
<dbReference type="CDD" id="cd21608">
    <property type="entry name" value="RRM2_NsCP33_like"/>
    <property type="match status" value="1"/>
</dbReference>
<feature type="compositionally biased region" description="Gly residues" evidence="3">
    <location>
        <begin position="83"/>
        <end position="104"/>
    </location>
</feature>
<dbReference type="AlphaFoldDB" id="A0A2C5XY75"/>
<dbReference type="InterPro" id="IPR048289">
    <property type="entry name" value="RRM2_NsCP33-like"/>
</dbReference>
<dbReference type="FunFam" id="3.30.70.330:FF:000684">
    <property type="entry name" value="Putative glycine-rich RNA-binding protein"/>
    <property type="match status" value="1"/>
</dbReference>
<dbReference type="PROSITE" id="PS50102">
    <property type="entry name" value="RRM"/>
    <property type="match status" value="1"/>
</dbReference>
<gene>
    <name evidence="5" type="ORF">CDD81_2156</name>
</gene>
<dbReference type="InterPro" id="IPR000504">
    <property type="entry name" value="RRM_dom"/>
</dbReference>